<dbReference type="InterPro" id="IPR035906">
    <property type="entry name" value="MetI-like_sf"/>
</dbReference>
<feature type="region of interest" description="Disordered" evidence="8">
    <location>
        <begin position="1"/>
        <end position="26"/>
    </location>
</feature>
<feature type="transmembrane region" description="Helical" evidence="7">
    <location>
        <begin position="102"/>
        <end position="123"/>
    </location>
</feature>
<evidence type="ECO:0000256" key="4">
    <source>
        <dbReference type="ARBA" id="ARBA00022692"/>
    </source>
</evidence>
<dbReference type="PROSITE" id="PS50928">
    <property type="entry name" value="ABC_TM1"/>
    <property type="match status" value="1"/>
</dbReference>
<gene>
    <name evidence="10" type="ORF">SAMN05421806_101983</name>
</gene>
<evidence type="ECO:0000256" key="5">
    <source>
        <dbReference type="ARBA" id="ARBA00022989"/>
    </source>
</evidence>
<keyword evidence="4 7" id="KW-0812">Transmembrane</keyword>
<feature type="transmembrane region" description="Helical" evidence="7">
    <location>
        <begin position="184"/>
        <end position="207"/>
    </location>
</feature>
<keyword evidence="11" id="KW-1185">Reference proteome</keyword>
<dbReference type="Gene3D" id="1.10.3720.10">
    <property type="entry name" value="MetI-like"/>
    <property type="match status" value="1"/>
</dbReference>
<organism evidence="10 11">
    <name type="scientific">Streptomyces indicus</name>
    <dbReference type="NCBI Taxonomy" id="417292"/>
    <lineage>
        <taxon>Bacteria</taxon>
        <taxon>Bacillati</taxon>
        <taxon>Actinomycetota</taxon>
        <taxon>Actinomycetes</taxon>
        <taxon>Kitasatosporales</taxon>
        <taxon>Streptomycetaceae</taxon>
        <taxon>Streptomyces</taxon>
    </lineage>
</organism>
<sequence>MKTLERPRTPAAGRSGGGEAGRPATRRPLWTARRRDQLAGYLFIAPQLIGSVLFVLIPLGLVVWYSFHEWNVLAGTFHSVGGDNYQKLLDDPKLPGVLKSTAYFSVGLVVLNLSLALALAVLLNQKLRGSVVFRTLFFSPVVVSLVAWTIVWGFLLQKNGGINAGLDLFGIEGPNWLRSEGTSMAAVIVVQVFKNVGLNMVLFLAALQGVPRELYEAATMDGAGRWLQFWKITMPMISPTVLLTSIITVVGSLQVFAQIAVLTQGGPNSSTTVLVYYLYQQAFKFHHFGYGATLSVLLFVIVLVLTVIQWQMRKKWVFHES</sequence>
<feature type="transmembrane region" description="Helical" evidence="7">
    <location>
        <begin position="241"/>
        <end position="261"/>
    </location>
</feature>
<evidence type="ECO:0000256" key="3">
    <source>
        <dbReference type="ARBA" id="ARBA00022475"/>
    </source>
</evidence>
<keyword evidence="5 7" id="KW-1133">Transmembrane helix</keyword>
<dbReference type="InterPro" id="IPR000515">
    <property type="entry name" value="MetI-like"/>
</dbReference>
<name>A0A1G8UQB2_9ACTN</name>
<feature type="transmembrane region" description="Helical" evidence="7">
    <location>
        <begin position="135"/>
        <end position="155"/>
    </location>
</feature>
<feature type="transmembrane region" description="Helical" evidence="7">
    <location>
        <begin position="288"/>
        <end position="308"/>
    </location>
</feature>
<dbReference type="STRING" id="417292.SAMN05421806_101983"/>
<evidence type="ECO:0000256" key="8">
    <source>
        <dbReference type="SAM" id="MobiDB-lite"/>
    </source>
</evidence>
<dbReference type="AlphaFoldDB" id="A0A1G8UQB2"/>
<dbReference type="RefSeq" id="WP_093607364.1">
    <property type="nucleotide sequence ID" value="NZ_FNFF01000001.1"/>
</dbReference>
<dbReference type="GO" id="GO:0055085">
    <property type="term" value="P:transmembrane transport"/>
    <property type="evidence" value="ECO:0007669"/>
    <property type="project" value="InterPro"/>
</dbReference>
<evidence type="ECO:0000256" key="1">
    <source>
        <dbReference type="ARBA" id="ARBA00004651"/>
    </source>
</evidence>
<dbReference type="GO" id="GO:0005886">
    <property type="term" value="C:plasma membrane"/>
    <property type="evidence" value="ECO:0007669"/>
    <property type="project" value="UniProtKB-SubCell"/>
</dbReference>
<evidence type="ECO:0000256" key="2">
    <source>
        <dbReference type="ARBA" id="ARBA00022448"/>
    </source>
</evidence>
<reference evidence="10 11" key="1">
    <citation type="submission" date="2016-10" db="EMBL/GenBank/DDBJ databases">
        <authorList>
            <person name="de Groot N.N."/>
        </authorList>
    </citation>
    <scope>NUCLEOTIDE SEQUENCE [LARGE SCALE GENOMIC DNA]</scope>
    <source>
        <strain evidence="10 11">CGMCC 4.5727</strain>
    </source>
</reference>
<dbReference type="EMBL" id="FNFF01000001">
    <property type="protein sequence ID" value="SDJ55697.1"/>
    <property type="molecule type" value="Genomic_DNA"/>
</dbReference>
<comment type="subcellular location">
    <subcellularLocation>
        <location evidence="1 7">Cell membrane</location>
        <topology evidence="1 7">Multi-pass membrane protein</topology>
    </subcellularLocation>
</comment>
<keyword evidence="10" id="KW-0762">Sugar transport</keyword>
<feature type="transmembrane region" description="Helical" evidence="7">
    <location>
        <begin position="41"/>
        <end position="67"/>
    </location>
</feature>
<keyword evidence="6 7" id="KW-0472">Membrane</keyword>
<dbReference type="InterPro" id="IPR051393">
    <property type="entry name" value="ABC_transporter_permease"/>
</dbReference>
<comment type="similarity">
    <text evidence="7">Belongs to the binding-protein-dependent transport system permease family.</text>
</comment>
<dbReference type="CDD" id="cd06261">
    <property type="entry name" value="TM_PBP2"/>
    <property type="match status" value="1"/>
</dbReference>
<evidence type="ECO:0000313" key="11">
    <source>
        <dbReference type="Proteomes" id="UP000199155"/>
    </source>
</evidence>
<evidence type="ECO:0000313" key="10">
    <source>
        <dbReference type="EMBL" id="SDJ55697.1"/>
    </source>
</evidence>
<proteinExistence type="inferred from homology"/>
<dbReference type="Proteomes" id="UP000199155">
    <property type="component" value="Unassembled WGS sequence"/>
</dbReference>
<dbReference type="Pfam" id="PF00528">
    <property type="entry name" value="BPD_transp_1"/>
    <property type="match status" value="1"/>
</dbReference>
<evidence type="ECO:0000259" key="9">
    <source>
        <dbReference type="PROSITE" id="PS50928"/>
    </source>
</evidence>
<protein>
    <submittedName>
        <fullName evidence="10">Multiple sugar transport system permease protein</fullName>
    </submittedName>
</protein>
<feature type="domain" description="ABC transmembrane type-1" evidence="9">
    <location>
        <begin position="98"/>
        <end position="309"/>
    </location>
</feature>
<keyword evidence="3" id="KW-1003">Cell membrane</keyword>
<dbReference type="PANTHER" id="PTHR30193:SF41">
    <property type="entry name" value="DIACETYLCHITOBIOSE UPTAKE SYSTEM PERMEASE PROTEIN NGCF"/>
    <property type="match status" value="1"/>
</dbReference>
<accession>A0A1G8UQB2</accession>
<keyword evidence="2 7" id="KW-0813">Transport</keyword>
<dbReference type="SUPFAM" id="SSF161098">
    <property type="entry name" value="MetI-like"/>
    <property type="match status" value="1"/>
</dbReference>
<dbReference type="OrthoDB" id="9782326at2"/>
<dbReference type="PANTHER" id="PTHR30193">
    <property type="entry name" value="ABC TRANSPORTER PERMEASE PROTEIN"/>
    <property type="match status" value="1"/>
</dbReference>
<evidence type="ECO:0000256" key="7">
    <source>
        <dbReference type="RuleBase" id="RU363032"/>
    </source>
</evidence>
<evidence type="ECO:0000256" key="6">
    <source>
        <dbReference type="ARBA" id="ARBA00023136"/>
    </source>
</evidence>